<dbReference type="RefSeq" id="WP_379862953.1">
    <property type="nucleotide sequence ID" value="NZ_JBHTBW010000004.1"/>
</dbReference>
<protein>
    <submittedName>
        <fullName evidence="1">Uncharacterized protein</fullName>
    </submittedName>
</protein>
<name>A0ABW2RFR2_9BACL</name>
<organism evidence="1 2">
    <name type="scientific">Laceyella putida</name>
    <dbReference type="NCBI Taxonomy" id="110101"/>
    <lineage>
        <taxon>Bacteria</taxon>
        <taxon>Bacillati</taxon>
        <taxon>Bacillota</taxon>
        <taxon>Bacilli</taxon>
        <taxon>Bacillales</taxon>
        <taxon>Thermoactinomycetaceae</taxon>
        <taxon>Laceyella</taxon>
    </lineage>
</organism>
<evidence type="ECO:0000313" key="1">
    <source>
        <dbReference type="EMBL" id="MFC7439770.1"/>
    </source>
</evidence>
<sequence>MTKIPPLLALMRQVRKEFAQEAIYLNVNGIVELIDESCQGPTTGVRHHAGLRFRLLYGTARTDWPITKRNGKLEHKICKI</sequence>
<proteinExistence type="predicted"/>
<dbReference type="EMBL" id="JBHTBW010000004">
    <property type="protein sequence ID" value="MFC7439770.1"/>
    <property type="molecule type" value="Genomic_DNA"/>
</dbReference>
<comment type="caution">
    <text evidence="1">The sequence shown here is derived from an EMBL/GenBank/DDBJ whole genome shotgun (WGS) entry which is preliminary data.</text>
</comment>
<gene>
    <name evidence="1" type="ORF">ACFQNG_01135</name>
</gene>
<dbReference type="Proteomes" id="UP001596500">
    <property type="component" value="Unassembled WGS sequence"/>
</dbReference>
<keyword evidence="2" id="KW-1185">Reference proteome</keyword>
<reference evidence="2" key="1">
    <citation type="journal article" date="2019" name="Int. J. Syst. Evol. Microbiol.">
        <title>The Global Catalogue of Microorganisms (GCM) 10K type strain sequencing project: providing services to taxonomists for standard genome sequencing and annotation.</title>
        <authorList>
            <consortium name="The Broad Institute Genomics Platform"/>
            <consortium name="The Broad Institute Genome Sequencing Center for Infectious Disease"/>
            <person name="Wu L."/>
            <person name="Ma J."/>
        </authorList>
    </citation>
    <scope>NUCLEOTIDE SEQUENCE [LARGE SCALE GENOMIC DNA]</scope>
    <source>
        <strain evidence="2">CGMCC 1.12942</strain>
    </source>
</reference>
<accession>A0ABW2RFR2</accession>
<evidence type="ECO:0000313" key="2">
    <source>
        <dbReference type="Proteomes" id="UP001596500"/>
    </source>
</evidence>